<proteinExistence type="predicted"/>
<comment type="caution">
    <text evidence="1">The sequence shown here is derived from an EMBL/GenBank/DDBJ whole genome shotgun (WGS) entry which is preliminary data.</text>
</comment>
<sequence>MATEKKSNNDGEEAVTTAVETQRQQRQLQYAFNIAAILETFIKVRHSISKDGSASLIKRRKFRRACLKKPFQVWLHAEENLIKRAKQNAFIKYDMEVATAAPRLLHSDLKTKIQQQRICAGQLKIQSLTLWDKLYYGSVENF</sequence>
<accession>A0A7J6GLV0</accession>
<evidence type="ECO:0000313" key="1">
    <source>
        <dbReference type="EMBL" id="KAF4383904.1"/>
    </source>
</evidence>
<gene>
    <name evidence="1" type="ORF">G4B88_016337</name>
</gene>
<organism evidence="1 2">
    <name type="scientific">Cannabis sativa</name>
    <name type="common">Hemp</name>
    <name type="synonym">Marijuana</name>
    <dbReference type="NCBI Taxonomy" id="3483"/>
    <lineage>
        <taxon>Eukaryota</taxon>
        <taxon>Viridiplantae</taxon>
        <taxon>Streptophyta</taxon>
        <taxon>Embryophyta</taxon>
        <taxon>Tracheophyta</taxon>
        <taxon>Spermatophyta</taxon>
        <taxon>Magnoliopsida</taxon>
        <taxon>eudicotyledons</taxon>
        <taxon>Gunneridae</taxon>
        <taxon>Pentapetalae</taxon>
        <taxon>rosids</taxon>
        <taxon>fabids</taxon>
        <taxon>Rosales</taxon>
        <taxon>Cannabaceae</taxon>
        <taxon>Cannabis</taxon>
    </lineage>
</organism>
<dbReference type="EMBL" id="JAATIQ010000095">
    <property type="protein sequence ID" value="KAF4383904.1"/>
    <property type="molecule type" value="Genomic_DNA"/>
</dbReference>
<keyword evidence="2" id="KW-1185">Reference proteome</keyword>
<protein>
    <submittedName>
        <fullName evidence="1">Uncharacterized protein</fullName>
    </submittedName>
</protein>
<name>A0A7J6GLV0_CANSA</name>
<evidence type="ECO:0000313" key="2">
    <source>
        <dbReference type="Proteomes" id="UP000583929"/>
    </source>
</evidence>
<dbReference type="Proteomes" id="UP000583929">
    <property type="component" value="Unassembled WGS sequence"/>
</dbReference>
<reference evidence="1 2" key="1">
    <citation type="journal article" date="2020" name="bioRxiv">
        <title>Sequence and annotation of 42 cannabis genomes reveals extensive copy number variation in cannabinoid synthesis and pathogen resistance genes.</title>
        <authorList>
            <person name="Mckernan K.J."/>
            <person name="Helbert Y."/>
            <person name="Kane L.T."/>
            <person name="Ebling H."/>
            <person name="Zhang L."/>
            <person name="Liu B."/>
            <person name="Eaton Z."/>
            <person name="Mclaughlin S."/>
            <person name="Kingan S."/>
            <person name="Baybayan P."/>
            <person name="Concepcion G."/>
            <person name="Jordan M."/>
            <person name="Riva A."/>
            <person name="Barbazuk W."/>
            <person name="Harkins T."/>
        </authorList>
    </citation>
    <scope>NUCLEOTIDE SEQUENCE [LARGE SCALE GENOMIC DNA]</scope>
    <source>
        <strain evidence="2">cv. Jamaican Lion 4</strain>
        <tissue evidence="1">Leaf</tissue>
    </source>
</reference>
<dbReference type="AlphaFoldDB" id="A0A7J6GLV0"/>